<evidence type="ECO:0000256" key="1">
    <source>
        <dbReference type="SAM" id="SignalP"/>
    </source>
</evidence>
<accession>A0A0F4TQJ4</accession>
<evidence type="ECO:0000313" key="3">
    <source>
        <dbReference type="Proteomes" id="UP000033588"/>
    </source>
</evidence>
<keyword evidence="1" id="KW-0732">Signal</keyword>
<feature type="signal peptide" evidence="1">
    <location>
        <begin position="1"/>
        <end position="21"/>
    </location>
</feature>
<name>A0A0F4TQJ4_PSEFL</name>
<dbReference type="Proteomes" id="UP000033588">
    <property type="component" value="Unassembled WGS sequence"/>
</dbReference>
<evidence type="ECO:0000313" key="2">
    <source>
        <dbReference type="EMBL" id="KJZ46275.1"/>
    </source>
</evidence>
<sequence length="249" mass="26540">MDPKRILLVGWLASLALPALADTFTTSIGTDYSRGDYGTGTTSETWYVPLVGRYETGPMTYKLTVPWLRITNPSVGPDGEPLPGGCGKVESGLGDTVAGADYAVLDGSVSGLFVDLIGKVKLPTADEDKCLGTGKTDYSAQVDVAKAFGPVTGFATLGWKKFGDPSGSNFDNPIFAGLGFAMPVFARTTAGVSYDWRQKVVSTGDEIKEITLFLTHKLNQEWKFQLYAVKGFSDASPDGEAGLLLSHVY</sequence>
<dbReference type="OrthoDB" id="194048at2"/>
<evidence type="ECO:0008006" key="4">
    <source>
        <dbReference type="Google" id="ProtNLM"/>
    </source>
</evidence>
<organism evidence="2 3">
    <name type="scientific">Pseudomonas fluorescens</name>
    <dbReference type="NCBI Taxonomy" id="294"/>
    <lineage>
        <taxon>Bacteria</taxon>
        <taxon>Pseudomonadati</taxon>
        <taxon>Pseudomonadota</taxon>
        <taxon>Gammaproteobacteria</taxon>
        <taxon>Pseudomonadales</taxon>
        <taxon>Pseudomonadaceae</taxon>
        <taxon>Pseudomonas</taxon>
    </lineage>
</organism>
<protein>
    <recommendedName>
        <fullName evidence="4">Transporter</fullName>
    </recommendedName>
</protein>
<dbReference type="RefSeq" id="WP_046040501.1">
    <property type="nucleotide sequence ID" value="NZ_LACC01000014.1"/>
</dbReference>
<gene>
    <name evidence="2" type="ORF">VC35_12715</name>
</gene>
<dbReference type="PATRIC" id="fig|294.132.peg.1298"/>
<dbReference type="EMBL" id="LACC01000014">
    <property type="protein sequence ID" value="KJZ46275.1"/>
    <property type="molecule type" value="Genomic_DNA"/>
</dbReference>
<feature type="chain" id="PRO_5002479263" description="Transporter" evidence="1">
    <location>
        <begin position="22"/>
        <end position="249"/>
    </location>
</feature>
<proteinExistence type="predicted"/>
<reference evidence="2 3" key="1">
    <citation type="submission" date="2015-03" db="EMBL/GenBank/DDBJ databases">
        <title>Comparative genomics of Pseudomonas insights into diversity of traits involved in vanlence and defense.</title>
        <authorList>
            <person name="Qin Y."/>
        </authorList>
    </citation>
    <scope>NUCLEOTIDE SEQUENCE [LARGE SCALE GENOMIC DNA]</scope>
    <source>
        <strain evidence="2 3">C8</strain>
    </source>
</reference>
<comment type="caution">
    <text evidence="2">The sequence shown here is derived from an EMBL/GenBank/DDBJ whole genome shotgun (WGS) entry which is preliminary data.</text>
</comment>
<dbReference type="AlphaFoldDB" id="A0A0F4TQJ4"/>